<comment type="similarity">
    <text evidence="2">Belongs to the peptidase S1 family. CLIP subfamily.</text>
</comment>
<dbReference type="OrthoDB" id="10061449at2759"/>
<keyword evidence="1" id="KW-1015">Disulfide bond</keyword>
<dbReference type="InterPro" id="IPR001314">
    <property type="entry name" value="Peptidase_S1A"/>
</dbReference>
<dbReference type="Proteomes" id="UP000694569">
    <property type="component" value="Unplaced"/>
</dbReference>
<dbReference type="AlphaFoldDB" id="A0A8C5MYQ4"/>
<keyword evidence="5" id="KW-1185">Reference proteome</keyword>
<organism evidence="4 5">
    <name type="scientific">Leptobrachium leishanense</name>
    <name type="common">Leishan spiny toad</name>
    <dbReference type="NCBI Taxonomy" id="445787"/>
    <lineage>
        <taxon>Eukaryota</taxon>
        <taxon>Metazoa</taxon>
        <taxon>Chordata</taxon>
        <taxon>Craniata</taxon>
        <taxon>Vertebrata</taxon>
        <taxon>Euteleostomi</taxon>
        <taxon>Amphibia</taxon>
        <taxon>Batrachia</taxon>
        <taxon>Anura</taxon>
        <taxon>Pelobatoidea</taxon>
        <taxon>Megophryidae</taxon>
        <taxon>Leptobrachium</taxon>
    </lineage>
</organism>
<evidence type="ECO:0000256" key="1">
    <source>
        <dbReference type="ARBA" id="ARBA00023157"/>
    </source>
</evidence>
<evidence type="ECO:0000256" key="2">
    <source>
        <dbReference type="ARBA" id="ARBA00024195"/>
    </source>
</evidence>
<dbReference type="PROSITE" id="PS50240">
    <property type="entry name" value="TRYPSIN_DOM"/>
    <property type="match status" value="1"/>
</dbReference>
<dbReference type="Ensembl" id="ENSLLET00000020473.1">
    <property type="protein sequence ID" value="ENSLLEP00000019699.1"/>
    <property type="gene ID" value="ENSLLEG00000012502.1"/>
</dbReference>
<evidence type="ECO:0000313" key="4">
    <source>
        <dbReference type="Ensembl" id="ENSLLEP00000019699.1"/>
    </source>
</evidence>
<dbReference type="PANTHER" id="PTHR24257:SF10">
    <property type="entry name" value="ELASTASE-1"/>
    <property type="match status" value="1"/>
</dbReference>
<proteinExistence type="inferred from homology"/>
<dbReference type="GO" id="GO:0005615">
    <property type="term" value="C:extracellular space"/>
    <property type="evidence" value="ECO:0007669"/>
    <property type="project" value="TreeGrafter"/>
</dbReference>
<dbReference type="SMART" id="SM00020">
    <property type="entry name" value="Tryp_SPc"/>
    <property type="match status" value="1"/>
</dbReference>
<dbReference type="FunFam" id="2.40.10.10:FF:000068">
    <property type="entry name" value="transmembrane protease serine 2"/>
    <property type="match status" value="1"/>
</dbReference>
<dbReference type="PANTHER" id="PTHR24257">
    <property type="entry name" value="CHYMOTRYPSIN-LIKE ELASTASE FAMILY MEMBER"/>
    <property type="match status" value="1"/>
</dbReference>
<dbReference type="Pfam" id="PF00089">
    <property type="entry name" value="Trypsin"/>
    <property type="match status" value="1"/>
</dbReference>
<dbReference type="InterPro" id="IPR001254">
    <property type="entry name" value="Trypsin_dom"/>
</dbReference>
<evidence type="ECO:0000313" key="5">
    <source>
        <dbReference type="Proteomes" id="UP000694569"/>
    </source>
</evidence>
<evidence type="ECO:0000259" key="3">
    <source>
        <dbReference type="PROSITE" id="PS50240"/>
    </source>
</evidence>
<feature type="domain" description="Peptidase S1" evidence="3">
    <location>
        <begin position="24"/>
        <end position="270"/>
    </location>
</feature>
<name>A0A8C5MYQ4_9ANUR</name>
<accession>A0A8C5MYQ4</accession>
<dbReference type="GO" id="GO:0004252">
    <property type="term" value="F:serine-type endopeptidase activity"/>
    <property type="evidence" value="ECO:0007669"/>
    <property type="project" value="InterPro"/>
</dbReference>
<dbReference type="GO" id="GO:0006508">
    <property type="term" value="P:proteolysis"/>
    <property type="evidence" value="ECO:0007669"/>
    <property type="project" value="InterPro"/>
</dbReference>
<dbReference type="InterPro" id="IPR050850">
    <property type="entry name" value="Peptidase_S1_Elastase_sf"/>
</dbReference>
<dbReference type="InterPro" id="IPR009003">
    <property type="entry name" value="Peptidase_S1_PA"/>
</dbReference>
<dbReference type="Gene3D" id="2.40.10.10">
    <property type="entry name" value="Trypsin-like serine proteases"/>
    <property type="match status" value="2"/>
</dbReference>
<reference evidence="4" key="1">
    <citation type="submission" date="2025-08" db="UniProtKB">
        <authorList>
            <consortium name="Ensembl"/>
        </authorList>
    </citation>
    <scope>IDENTIFICATION</scope>
</reference>
<dbReference type="PRINTS" id="PR00722">
    <property type="entry name" value="CHYMOTRYPSIN"/>
</dbReference>
<dbReference type="SUPFAM" id="SSF50494">
    <property type="entry name" value="Trypsin-like serine proteases"/>
    <property type="match status" value="1"/>
</dbReference>
<dbReference type="CDD" id="cd00190">
    <property type="entry name" value="Tryp_SPc"/>
    <property type="match status" value="1"/>
</dbReference>
<reference evidence="4" key="2">
    <citation type="submission" date="2025-09" db="UniProtKB">
        <authorList>
            <consortium name="Ensembl"/>
        </authorList>
    </citation>
    <scope>IDENTIFICATION</scope>
</reference>
<dbReference type="InterPro" id="IPR043504">
    <property type="entry name" value="Peptidase_S1_PA_chymotrypsin"/>
</dbReference>
<protein>
    <recommendedName>
        <fullName evidence="3">Peptidase S1 domain-containing protein</fullName>
    </recommendedName>
</protein>
<dbReference type="FunFam" id="2.40.10.10:FF:000002">
    <property type="entry name" value="Transmembrane protease serine"/>
    <property type="match status" value="1"/>
</dbReference>
<dbReference type="GeneTree" id="ENSGT01030000234528"/>
<sequence>STFCCHVIPVYGCGPVIIRPNTTVANGDAEPHSWPWQVSLQYEKDGEYIHTCGGSLIHRFWVLTSAHCILPCRTYRIVLGVHSLSAPEDEVKIIAVKDGDIHIHEEWKRGCLTCGYDIALIKLSEEAGPSDNIQLGCLPAAGQLLTANHQCFITGWGQHKPGESVIVGVGYPDSEKLQQAELSFVKAATCIKPKYWDTTVKDIMICAGNVTHPGCIGDSGGPLNCINKKGVWEVHGITSFFSAEGCDAFNKPTVFTQVISYLVWINGIIASYS</sequence>